<comment type="cofactor">
    <cofactor evidence="1">
        <name>Mg(2+)</name>
        <dbReference type="ChEBI" id="CHEBI:18420"/>
    </cofactor>
</comment>
<sequence length="150" mass="17883">MKHYLFKIYKILPLRWRWFISYLMSDKFLVGIAAIIVKDKKVLLFKHTYQFFWGLPGGYLKIHENFRQSIEREIKEEVGLEVVMKGILDIHKIKNRPAIDIVVFCDVLSGSITIDKEEVEKADFFTLRDIPEDFKRHQPQHYQLVKSILT</sequence>
<dbReference type="Gene3D" id="3.90.79.10">
    <property type="entry name" value="Nucleoside Triphosphate Pyrophosphohydrolase"/>
    <property type="match status" value="1"/>
</dbReference>
<protein>
    <recommendedName>
        <fullName evidence="4">Nudix hydrolase domain-containing protein</fullName>
    </recommendedName>
</protein>
<feature type="domain" description="Nudix hydrolase" evidence="4">
    <location>
        <begin position="25"/>
        <end position="147"/>
    </location>
</feature>
<proteinExistence type="predicted"/>
<evidence type="ECO:0000256" key="2">
    <source>
        <dbReference type="ARBA" id="ARBA00022801"/>
    </source>
</evidence>
<reference evidence="5 6" key="1">
    <citation type="journal article" date="2016" name="Nat. Commun.">
        <title>Thousands of microbial genomes shed light on interconnected biogeochemical processes in an aquifer system.</title>
        <authorList>
            <person name="Anantharaman K."/>
            <person name="Brown C.T."/>
            <person name="Hug L.A."/>
            <person name="Sharon I."/>
            <person name="Castelle C.J."/>
            <person name="Probst A.J."/>
            <person name="Thomas B.C."/>
            <person name="Singh A."/>
            <person name="Wilkins M.J."/>
            <person name="Karaoz U."/>
            <person name="Brodie E.L."/>
            <person name="Williams K.H."/>
            <person name="Hubbard S.S."/>
            <person name="Banfield J.F."/>
        </authorList>
    </citation>
    <scope>NUCLEOTIDE SEQUENCE [LARGE SCALE GENOMIC DNA]</scope>
</reference>
<evidence type="ECO:0000313" key="5">
    <source>
        <dbReference type="EMBL" id="OGK19803.1"/>
    </source>
</evidence>
<dbReference type="InterPro" id="IPR015797">
    <property type="entry name" value="NUDIX_hydrolase-like_dom_sf"/>
</dbReference>
<comment type="caution">
    <text evidence="5">The sequence shown here is derived from an EMBL/GenBank/DDBJ whole genome shotgun (WGS) entry which is preliminary data.</text>
</comment>
<keyword evidence="3" id="KW-1133">Transmembrane helix</keyword>
<feature type="transmembrane region" description="Helical" evidence="3">
    <location>
        <begin position="16"/>
        <end position="37"/>
    </location>
</feature>
<dbReference type="AlphaFoldDB" id="A0A1F7GLG5"/>
<dbReference type="PROSITE" id="PS51462">
    <property type="entry name" value="NUDIX"/>
    <property type="match status" value="1"/>
</dbReference>
<evidence type="ECO:0000259" key="4">
    <source>
        <dbReference type="PROSITE" id="PS51462"/>
    </source>
</evidence>
<evidence type="ECO:0000256" key="1">
    <source>
        <dbReference type="ARBA" id="ARBA00001946"/>
    </source>
</evidence>
<dbReference type="Pfam" id="PF00293">
    <property type="entry name" value="NUDIX"/>
    <property type="match status" value="1"/>
</dbReference>
<dbReference type="GO" id="GO:0016787">
    <property type="term" value="F:hydrolase activity"/>
    <property type="evidence" value="ECO:0007669"/>
    <property type="project" value="UniProtKB-KW"/>
</dbReference>
<name>A0A1F7GLG5_9BACT</name>
<dbReference type="Proteomes" id="UP000177026">
    <property type="component" value="Unassembled WGS sequence"/>
</dbReference>
<gene>
    <name evidence="5" type="ORF">A2866_03640</name>
</gene>
<dbReference type="InterPro" id="IPR000086">
    <property type="entry name" value="NUDIX_hydrolase_dom"/>
</dbReference>
<evidence type="ECO:0000313" key="6">
    <source>
        <dbReference type="Proteomes" id="UP000177026"/>
    </source>
</evidence>
<keyword evidence="2" id="KW-0378">Hydrolase</keyword>
<dbReference type="PANTHER" id="PTHR43046">
    <property type="entry name" value="GDP-MANNOSE MANNOSYL HYDROLASE"/>
    <property type="match status" value="1"/>
</dbReference>
<accession>A0A1F7GLG5</accession>
<dbReference type="PANTHER" id="PTHR43046:SF14">
    <property type="entry name" value="MUTT_NUDIX FAMILY PROTEIN"/>
    <property type="match status" value="1"/>
</dbReference>
<evidence type="ECO:0000256" key="3">
    <source>
        <dbReference type="SAM" id="Phobius"/>
    </source>
</evidence>
<dbReference type="EMBL" id="MFZI01000042">
    <property type="protein sequence ID" value="OGK19803.1"/>
    <property type="molecule type" value="Genomic_DNA"/>
</dbReference>
<dbReference type="SUPFAM" id="SSF55811">
    <property type="entry name" value="Nudix"/>
    <property type="match status" value="1"/>
</dbReference>
<keyword evidence="3" id="KW-0472">Membrane</keyword>
<keyword evidence="3" id="KW-0812">Transmembrane</keyword>
<organism evidence="5 6">
    <name type="scientific">Candidatus Roizmanbacteria bacterium RIFCSPHIGHO2_01_FULL_39_8</name>
    <dbReference type="NCBI Taxonomy" id="1802033"/>
    <lineage>
        <taxon>Bacteria</taxon>
        <taxon>Candidatus Roizmaniibacteriota</taxon>
    </lineage>
</organism>